<feature type="region of interest" description="Disordered" evidence="1">
    <location>
        <begin position="107"/>
        <end position="145"/>
    </location>
</feature>
<evidence type="ECO:0000313" key="3">
    <source>
        <dbReference type="Proteomes" id="UP000032274"/>
    </source>
</evidence>
<comment type="caution">
    <text evidence="2">The sequence shown here is derived from an EMBL/GenBank/DDBJ whole genome shotgun (WGS) entry which is preliminary data.</text>
</comment>
<feature type="compositionally biased region" description="Basic residues" evidence="1">
    <location>
        <begin position="57"/>
        <end position="71"/>
    </location>
</feature>
<evidence type="ECO:0000256" key="1">
    <source>
        <dbReference type="SAM" id="MobiDB-lite"/>
    </source>
</evidence>
<feature type="non-terminal residue" evidence="2">
    <location>
        <position position="145"/>
    </location>
</feature>
<dbReference type="AlphaFoldDB" id="A0AA40JQ28"/>
<feature type="compositionally biased region" description="Basic and acidic residues" evidence="1">
    <location>
        <begin position="1"/>
        <end position="33"/>
    </location>
</feature>
<feature type="compositionally biased region" description="Basic residues" evidence="1">
    <location>
        <begin position="136"/>
        <end position="145"/>
    </location>
</feature>
<feature type="non-terminal residue" evidence="2">
    <location>
        <position position="1"/>
    </location>
</feature>
<dbReference type="Proteomes" id="UP000032274">
    <property type="component" value="Unassembled WGS sequence"/>
</dbReference>
<feature type="compositionally biased region" description="Basic and acidic residues" evidence="1">
    <location>
        <begin position="107"/>
        <end position="127"/>
    </location>
</feature>
<evidence type="ECO:0000313" key="2">
    <source>
        <dbReference type="EMBL" id="KIU01460.1"/>
    </source>
</evidence>
<feature type="region of interest" description="Disordered" evidence="1">
    <location>
        <begin position="1"/>
        <end position="86"/>
    </location>
</feature>
<proteinExistence type="predicted"/>
<dbReference type="EMBL" id="JXIG01000329">
    <property type="protein sequence ID" value="KIU01460.1"/>
    <property type="molecule type" value="Genomic_DNA"/>
</dbReference>
<reference evidence="2 3" key="1">
    <citation type="submission" date="2015-01" db="EMBL/GenBank/DDBJ databases">
        <title>Characterization of Swiss Staphylococcus aureus strains involved in food poisoning.</title>
        <authorList>
            <person name="Crovadore J."/>
            <person name="Chablais R."/>
            <person name="Tonacini J."/>
            <person name="Schnyder B."/>
            <person name="Lefort F."/>
        </authorList>
    </citation>
    <scope>NUCLEOTIDE SEQUENCE [LARGE SCALE GENOMIC DNA]</scope>
    <source>
        <strain evidence="2 3">SA-120</strain>
    </source>
</reference>
<gene>
    <name evidence="2" type="ORF">QU38_01515</name>
</gene>
<sequence>LRRAQRGGERVGCDLENGHAARQHEDRGEHDAEIGEATDALHCQASGRHDGQPGQYRPHRAKPGEHRRRRERQQEEGDERSDLGEQCLGIAQSEHAPRCCDQRIIVRADKAPAEEQRRHARKGEARRGGGCAQRGFRQRKVAAPC</sequence>
<feature type="compositionally biased region" description="Basic and acidic residues" evidence="1">
    <location>
        <begin position="72"/>
        <end position="83"/>
    </location>
</feature>
<organism evidence="2 3">
    <name type="scientific">Staphylococcus aureus</name>
    <dbReference type="NCBI Taxonomy" id="1280"/>
    <lineage>
        <taxon>Bacteria</taxon>
        <taxon>Bacillati</taxon>
        <taxon>Bacillota</taxon>
        <taxon>Bacilli</taxon>
        <taxon>Bacillales</taxon>
        <taxon>Staphylococcaceae</taxon>
        <taxon>Staphylococcus</taxon>
    </lineage>
</organism>
<accession>A0AA40JQ28</accession>
<name>A0AA40JQ28_STAAU</name>
<protein>
    <submittedName>
        <fullName evidence="2">Uncharacterized protein</fullName>
    </submittedName>
</protein>